<dbReference type="RefSeq" id="WP_188923341.1">
    <property type="nucleotide sequence ID" value="NZ_BMQV01000101.1"/>
</dbReference>
<accession>A0ABQ2QBE9</accession>
<dbReference type="Proteomes" id="UP000654367">
    <property type="component" value="Unassembled WGS sequence"/>
</dbReference>
<dbReference type="EMBL" id="BMQV01000101">
    <property type="protein sequence ID" value="GGP71851.1"/>
    <property type="molecule type" value="Genomic_DNA"/>
</dbReference>
<evidence type="ECO:0000313" key="1">
    <source>
        <dbReference type="EMBL" id="GGP71851.1"/>
    </source>
</evidence>
<evidence type="ECO:0008006" key="3">
    <source>
        <dbReference type="Google" id="ProtNLM"/>
    </source>
</evidence>
<sequence length="160" mass="18058">MTGFFNTSFGARLANDLRKRAGSVELIDGMNGLEAYYERHKLVAKANPIVNGKSKKDFHVAHKVALNDSGGRKGLYSKSNLIVVPARLNQSFGNQAIFINAEPGEHFLWTKDLQKKFKVDESTSHDELRNLLISFLGHEFIEWVDDKNLSRRKPKGESIN</sequence>
<proteinExistence type="predicted"/>
<protein>
    <recommendedName>
        <fullName evidence="3">HNH endonuclease</fullName>
    </recommendedName>
</protein>
<reference evidence="2" key="1">
    <citation type="journal article" date="2019" name="Int. J. Syst. Evol. Microbiol.">
        <title>The Global Catalogue of Microorganisms (GCM) 10K type strain sequencing project: providing services to taxonomists for standard genome sequencing and annotation.</title>
        <authorList>
            <consortium name="The Broad Institute Genomics Platform"/>
            <consortium name="The Broad Institute Genome Sequencing Center for Infectious Disease"/>
            <person name="Wu L."/>
            <person name="Ma J."/>
        </authorList>
    </citation>
    <scope>NUCLEOTIDE SEQUENCE [LARGE SCALE GENOMIC DNA]</scope>
    <source>
        <strain evidence="2">JCM 32304</strain>
    </source>
</reference>
<comment type="caution">
    <text evidence="1">The sequence shown here is derived from an EMBL/GenBank/DDBJ whole genome shotgun (WGS) entry which is preliminary data.</text>
</comment>
<gene>
    <name evidence="1" type="ORF">GCM10009409_39630</name>
</gene>
<keyword evidence="2" id="KW-1185">Reference proteome</keyword>
<organism evidence="1 2">
    <name type="scientific">Shewanella saliphila</name>
    <dbReference type="NCBI Taxonomy" id="2282698"/>
    <lineage>
        <taxon>Bacteria</taxon>
        <taxon>Pseudomonadati</taxon>
        <taxon>Pseudomonadota</taxon>
        <taxon>Gammaproteobacteria</taxon>
        <taxon>Alteromonadales</taxon>
        <taxon>Shewanellaceae</taxon>
        <taxon>Shewanella</taxon>
    </lineage>
</organism>
<evidence type="ECO:0000313" key="2">
    <source>
        <dbReference type="Proteomes" id="UP000654367"/>
    </source>
</evidence>
<name>A0ABQ2QBE9_9GAMM</name>